<evidence type="ECO:0000256" key="5">
    <source>
        <dbReference type="ARBA" id="ARBA00022679"/>
    </source>
</evidence>
<evidence type="ECO:0000256" key="4">
    <source>
        <dbReference type="ARBA" id="ARBA00018932"/>
    </source>
</evidence>
<evidence type="ECO:0000256" key="12">
    <source>
        <dbReference type="ARBA" id="ARBA00046681"/>
    </source>
</evidence>
<evidence type="ECO:0000256" key="11">
    <source>
        <dbReference type="ARBA" id="ARBA00045490"/>
    </source>
</evidence>
<dbReference type="SMART" id="SM01120">
    <property type="entry name" value="Dak2"/>
    <property type="match status" value="1"/>
</dbReference>
<dbReference type="EMBL" id="JAPWDV010000003">
    <property type="protein sequence ID" value="KAJ6217041.1"/>
    <property type="molecule type" value="Genomic_DNA"/>
</dbReference>
<comment type="catalytic activity">
    <reaction evidence="15">
        <text>dihydroxyacetone + ATP = dihydroxyacetone phosphate + ADP + H(+)</text>
        <dbReference type="Rhea" id="RHEA:15773"/>
        <dbReference type="ChEBI" id="CHEBI:15378"/>
        <dbReference type="ChEBI" id="CHEBI:16016"/>
        <dbReference type="ChEBI" id="CHEBI:30616"/>
        <dbReference type="ChEBI" id="CHEBI:57642"/>
        <dbReference type="ChEBI" id="CHEBI:456216"/>
        <dbReference type="EC" id="2.7.1.29"/>
    </reaction>
</comment>
<evidence type="ECO:0000256" key="9">
    <source>
        <dbReference type="ARBA" id="ARBA00023285"/>
    </source>
</evidence>
<evidence type="ECO:0000259" key="17">
    <source>
        <dbReference type="PROSITE" id="PS51481"/>
    </source>
</evidence>
<keyword evidence="19" id="KW-1185">Reference proteome</keyword>
<dbReference type="GO" id="GO:0050354">
    <property type="term" value="F:triokinase activity"/>
    <property type="evidence" value="ECO:0007669"/>
    <property type="project" value="UniProtKB-EC"/>
</dbReference>
<evidence type="ECO:0000256" key="2">
    <source>
        <dbReference type="ARBA" id="ARBA00012110"/>
    </source>
</evidence>
<evidence type="ECO:0000256" key="7">
    <source>
        <dbReference type="ARBA" id="ARBA00022777"/>
    </source>
</evidence>
<protein>
    <recommendedName>
        <fullName evidence="4">Triokinase/FMN cyclase</fullName>
        <ecNumber evidence="2">2.7.1.28</ecNumber>
        <ecNumber evidence="1">2.7.1.29</ecNumber>
        <ecNumber evidence="3">4.6.1.15</ecNumber>
    </recommendedName>
    <alternativeName>
        <fullName evidence="10">Bifunctional ATP-dependent dihydroxyacetone kinase/FAD-AMP lyase (cyclizing)</fullName>
    </alternativeName>
</protein>
<feature type="domain" description="DhaL" evidence="16">
    <location>
        <begin position="323"/>
        <end position="532"/>
    </location>
</feature>
<accession>A0A9Q0RJU8</accession>
<dbReference type="Gene3D" id="3.30.1180.20">
    <property type="entry name" value="Dihydroxyacetone kinase, domain 2"/>
    <property type="match status" value="1"/>
</dbReference>
<comment type="catalytic activity">
    <reaction evidence="14">
        <text>FAD = riboflavin cyclic-4',5'-phosphate + AMP + H(+)</text>
        <dbReference type="Rhea" id="RHEA:13729"/>
        <dbReference type="ChEBI" id="CHEBI:15378"/>
        <dbReference type="ChEBI" id="CHEBI:57692"/>
        <dbReference type="ChEBI" id="CHEBI:76202"/>
        <dbReference type="ChEBI" id="CHEBI:456215"/>
        <dbReference type="EC" id="4.6.1.15"/>
    </reaction>
</comment>
<dbReference type="OMA" id="CGLCLKT"/>
<dbReference type="InterPro" id="IPR050861">
    <property type="entry name" value="Dihydroxyacetone_Kinase"/>
</dbReference>
<sequence length="553" mass="61252">MFAGFVGPRLLTAAVSGSYFASPSAGQIIRLVEEIADLETPILLSLANYTGDRLNFGLAKEYLTLQGYKDVRMFVFGDDLAPFLSEKAKTEDVTLKRRGLAGIAFVHMISGILSEQGKSLDEIECCLNQLSKLIYTISISLSACDIPGHGASFELKDNQMELGLGVHGESGIERIELMSAHDSVRLMVTQLVNYLKQERLLDQYANRIALIVNNLGGLTQIEMNVLFKEIIEQFTSMGLIIRQMYHGCIMTSFNMKGVSISVMLLNEQLESILNSSDSMATIRAVTINDQPIYRLKCNNHDTNTSTRADLAECVPVSDYCEPDLYCRIISNLCHQMIKHEHELNKLDETVGDSDCGSTLAAIARLFLDQIQLKRDQPPPSFATLARVVSERIGGTSGALYSLLFTSASNHIKRNRAMFIQREMTITERIQCWLQLVRHCMQQITTYSGANMGDRSMFDALNGIVIGLRKSASCNSSIEETCRLVVESTWSQAKQTAFMKARVGRAAYVNESYITKPDAGAIGVAIWIESLADTVRKTFVQPQGTTTNKPTANI</sequence>
<evidence type="ECO:0000256" key="3">
    <source>
        <dbReference type="ARBA" id="ARBA00012578"/>
    </source>
</evidence>
<comment type="subunit">
    <text evidence="12">Homodimer. Interacts with IFIH1 (via the CARD domains), the interaction is inhibited by viral infection.</text>
</comment>
<comment type="caution">
    <text evidence="18">The sequence shown here is derived from an EMBL/GenBank/DDBJ whole genome shotgun (WGS) entry which is preliminary data.</text>
</comment>
<keyword evidence="5" id="KW-0808">Transferase</keyword>
<dbReference type="GO" id="GO:0019563">
    <property type="term" value="P:glycerol catabolic process"/>
    <property type="evidence" value="ECO:0007669"/>
    <property type="project" value="TreeGrafter"/>
</dbReference>
<dbReference type="FunFam" id="1.25.40.340:FF:000002">
    <property type="entry name" value="Dihydroxyacetone kinase, L subunit"/>
    <property type="match status" value="1"/>
</dbReference>
<name>A0A9Q0RJU8_BLOTA</name>
<dbReference type="PANTHER" id="PTHR28629:SF4">
    <property type="entry name" value="TRIOKINASE_FMN CYCLASE"/>
    <property type="match status" value="1"/>
</dbReference>
<dbReference type="Gene3D" id="3.40.50.10440">
    <property type="entry name" value="Dihydroxyacetone kinase, domain 1"/>
    <property type="match status" value="1"/>
</dbReference>
<evidence type="ECO:0000256" key="14">
    <source>
        <dbReference type="ARBA" id="ARBA00048526"/>
    </source>
</evidence>
<dbReference type="InterPro" id="IPR004006">
    <property type="entry name" value="DhaK_dom"/>
</dbReference>
<gene>
    <name evidence="18" type="ORF">RDWZM_008198</name>
</gene>
<reference evidence="18" key="1">
    <citation type="submission" date="2022-12" db="EMBL/GenBank/DDBJ databases">
        <title>Genome assemblies of Blomia tropicalis.</title>
        <authorList>
            <person name="Cui Y."/>
        </authorList>
    </citation>
    <scope>NUCLEOTIDE SEQUENCE</scope>
    <source>
        <tissue evidence="18">Adult mites</tissue>
    </source>
</reference>
<keyword evidence="6" id="KW-0547">Nucleotide-binding</keyword>
<evidence type="ECO:0000313" key="18">
    <source>
        <dbReference type="EMBL" id="KAJ6217041.1"/>
    </source>
</evidence>
<dbReference type="PROSITE" id="PS51481">
    <property type="entry name" value="DHAK"/>
    <property type="match status" value="1"/>
</dbReference>
<dbReference type="GO" id="GO:0034012">
    <property type="term" value="F:FAD-AMP lyase (cyclizing) activity"/>
    <property type="evidence" value="ECO:0007669"/>
    <property type="project" value="UniProtKB-EC"/>
</dbReference>
<dbReference type="EC" id="2.7.1.29" evidence="1"/>
<dbReference type="GO" id="GO:0005524">
    <property type="term" value="F:ATP binding"/>
    <property type="evidence" value="ECO:0007669"/>
    <property type="project" value="UniProtKB-KW"/>
</dbReference>
<dbReference type="GO" id="GO:0004371">
    <property type="term" value="F:glycerone kinase activity"/>
    <property type="evidence" value="ECO:0007669"/>
    <property type="project" value="UniProtKB-EC"/>
</dbReference>
<dbReference type="SUPFAM" id="SSF82549">
    <property type="entry name" value="DAK1/DegV-like"/>
    <property type="match status" value="1"/>
</dbReference>
<evidence type="ECO:0000256" key="1">
    <source>
        <dbReference type="ARBA" id="ARBA00012107"/>
    </source>
</evidence>
<evidence type="ECO:0000256" key="13">
    <source>
        <dbReference type="ARBA" id="ARBA00047974"/>
    </source>
</evidence>
<comment type="function">
    <text evidence="11">Catalyzes both the phosphorylation of dihydroxyacetone and of glyceraldehyde, and the splitting of ribonucleoside diphosphate-X compounds among which FAD is the best substrate. Represses IFIH1-mediated cellular antiviral response.</text>
</comment>
<comment type="catalytic activity">
    <reaction evidence="13">
        <text>D-glyceraldehyde + ATP = D-glyceraldehyde 3-phosphate + ADP + H(+)</text>
        <dbReference type="Rhea" id="RHEA:13941"/>
        <dbReference type="ChEBI" id="CHEBI:15378"/>
        <dbReference type="ChEBI" id="CHEBI:17378"/>
        <dbReference type="ChEBI" id="CHEBI:30616"/>
        <dbReference type="ChEBI" id="CHEBI:59776"/>
        <dbReference type="ChEBI" id="CHEBI:456216"/>
        <dbReference type="EC" id="2.7.1.28"/>
    </reaction>
</comment>
<evidence type="ECO:0000256" key="8">
    <source>
        <dbReference type="ARBA" id="ARBA00022840"/>
    </source>
</evidence>
<dbReference type="EC" id="2.7.1.28" evidence="2"/>
<evidence type="ECO:0000256" key="15">
    <source>
        <dbReference type="ARBA" id="ARBA00048898"/>
    </source>
</evidence>
<dbReference type="EC" id="4.6.1.15" evidence="3"/>
<proteinExistence type="predicted"/>
<dbReference type="PROSITE" id="PS51480">
    <property type="entry name" value="DHAL"/>
    <property type="match status" value="1"/>
</dbReference>
<keyword evidence="9" id="KW-0170">Cobalt</keyword>
<evidence type="ECO:0000256" key="10">
    <source>
        <dbReference type="ARBA" id="ARBA00032426"/>
    </source>
</evidence>
<dbReference type="SUPFAM" id="SSF101473">
    <property type="entry name" value="DhaL-like"/>
    <property type="match status" value="1"/>
</dbReference>
<dbReference type="Pfam" id="PF02734">
    <property type="entry name" value="Dak2"/>
    <property type="match status" value="1"/>
</dbReference>
<dbReference type="PANTHER" id="PTHR28629">
    <property type="entry name" value="TRIOKINASE/FMN CYCLASE"/>
    <property type="match status" value="1"/>
</dbReference>
<evidence type="ECO:0000313" key="19">
    <source>
        <dbReference type="Proteomes" id="UP001142055"/>
    </source>
</evidence>
<keyword evidence="7" id="KW-0418">Kinase</keyword>
<dbReference type="InterPro" id="IPR004007">
    <property type="entry name" value="DhaL_dom"/>
</dbReference>
<dbReference type="Gene3D" id="1.25.40.340">
    <property type="match status" value="1"/>
</dbReference>
<feature type="domain" description="DhaK" evidence="17">
    <location>
        <begin position="1"/>
        <end position="282"/>
    </location>
</feature>
<keyword evidence="8" id="KW-0067">ATP-binding</keyword>
<dbReference type="Proteomes" id="UP001142055">
    <property type="component" value="Chromosome 3"/>
</dbReference>
<dbReference type="AlphaFoldDB" id="A0A9Q0RJU8"/>
<dbReference type="GO" id="GO:0005829">
    <property type="term" value="C:cytosol"/>
    <property type="evidence" value="ECO:0007669"/>
    <property type="project" value="TreeGrafter"/>
</dbReference>
<organism evidence="18 19">
    <name type="scientific">Blomia tropicalis</name>
    <name type="common">Mite</name>
    <dbReference type="NCBI Taxonomy" id="40697"/>
    <lineage>
        <taxon>Eukaryota</taxon>
        <taxon>Metazoa</taxon>
        <taxon>Ecdysozoa</taxon>
        <taxon>Arthropoda</taxon>
        <taxon>Chelicerata</taxon>
        <taxon>Arachnida</taxon>
        <taxon>Acari</taxon>
        <taxon>Acariformes</taxon>
        <taxon>Sarcoptiformes</taxon>
        <taxon>Astigmata</taxon>
        <taxon>Glycyphagoidea</taxon>
        <taxon>Echimyopodidae</taxon>
        <taxon>Blomia</taxon>
    </lineage>
</organism>
<evidence type="ECO:0000259" key="16">
    <source>
        <dbReference type="PROSITE" id="PS51480"/>
    </source>
</evidence>
<dbReference type="InterPro" id="IPR036117">
    <property type="entry name" value="DhaL_dom_sf"/>
</dbReference>
<evidence type="ECO:0000256" key="6">
    <source>
        <dbReference type="ARBA" id="ARBA00022741"/>
    </source>
</evidence>
<dbReference type="Pfam" id="PF02733">
    <property type="entry name" value="Dak1"/>
    <property type="match status" value="1"/>
</dbReference>